<feature type="binding site" evidence="7">
    <location>
        <position position="376"/>
    </location>
    <ligand>
        <name>Zn(2+)</name>
        <dbReference type="ChEBI" id="CHEBI:29105"/>
        <label>1</label>
        <note>catalytic</note>
    </ligand>
</feature>
<dbReference type="PROSITE" id="PS52011">
    <property type="entry name" value="PEPTIDASE_M2"/>
    <property type="match status" value="1"/>
</dbReference>
<keyword evidence="2 8" id="KW-1015">Disulfide bond</keyword>
<sequence>MIRTGISTIALALMMAGPAAAQTGKQGATPTAAEADAFVARASKEFAEFSVDDARIQWIYATYITPDSAALVAKSGAEGTEMAVRFALEAAKYDKAKGLSPDTKRQLDILRSAITSPAPTRDGAATALAELQTDMQTVYGTGKGTLNGKPISGSDIEAAMGTSRNPAELKEMWTNWHDNVGAPQRQDYQRSVGLLNEGARELGFKDVGAMWRSNYDMPPEEFAKLTDKLWNEVKPLYESLHTYVRWKLNEKYGDAVQSKTGPIRADLLGNMWAQEWGNIYDIVAPEGAGDLGYDIGELLQAKDYDAIKMVKAGEGFYSSLGMAPMPETFWQRSLFTKPADREVQCHASAWNLDNVDDLRIKMCIKVNSDDFVTIHHELGHNYYQRAYNQKPLLYRTGANDGFHEAIGDFVALSITPDYLVSIGLLDESKVPSADKDTGLLLRQAMDKVAFLPFGLLIDKWRWGVFSGGIPAGGYQGAWDALRLQYQGITPPVKRDETKFDPGAKYHIPANVPYTRYFLARLLQFQFYKAACDQAGWTGPLHRCSFYDNKEVGAKLNAMLEMGASKPWPDALEAFTGSREMSGAAMVEYFAPLKAWLDEQNKGKPTGW</sequence>
<evidence type="ECO:0000256" key="8">
    <source>
        <dbReference type="PIRSR" id="PIRSR601548-4"/>
    </source>
</evidence>
<keyword evidence="7" id="KW-0862">Zinc</keyword>
<evidence type="ECO:0000256" key="1">
    <source>
        <dbReference type="ARBA" id="ARBA00022729"/>
    </source>
</evidence>
<dbReference type="GO" id="GO:0008237">
    <property type="term" value="F:metallopeptidase activity"/>
    <property type="evidence" value="ECO:0007669"/>
    <property type="project" value="InterPro"/>
</dbReference>
<dbReference type="PANTHER" id="PTHR10514">
    <property type="entry name" value="ANGIOTENSIN-CONVERTING ENZYME"/>
    <property type="match status" value="1"/>
</dbReference>
<feature type="binding site" evidence="10">
    <location>
        <position position="404"/>
    </location>
    <ligand>
        <name>Zn(2+)</name>
        <dbReference type="ChEBI" id="CHEBI:29105"/>
        <label>2</label>
        <note>catalytic</note>
    </ligand>
</feature>
<dbReference type="CDD" id="cd06461">
    <property type="entry name" value="M2_ACE"/>
    <property type="match status" value="1"/>
</dbReference>
<evidence type="ECO:0000256" key="9">
    <source>
        <dbReference type="PIRSR" id="PIRSR601548-6"/>
    </source>
</evidence>
<dbReference type="InterPro" id="IPR001548">
    <property type="entry name" value="Peptidase_M2"/>
</dbReference>
<feature type="chain" id="PRO_5022096448" evidence="11">
    <location>
        <begin position="22"/>
        <end position="607"/>
    </location>
</feature>
<keyword evidence="7" id="KW-0479">Metal-binding</keyword>
<evidence type="ECO:0000313" key="12">
    <source>
        <dbReference type="EMBL" id="QDX24854.1"/>
    </source>
</evidence>
<feature type="active site" description="Proton acceptor 1" evidence="4">
    <location>
        <position position="377"/>
    </location>
</feature>
<evidence type="ECO:0000256" key="3">
    <source>
        <dbReference type="ARBA" id="ARBA00023180"/>
    </source>
</evidence>
<protein>
    <submittedName>
        <fullName evidence="12">M2 family metallopeptidase</fullName>
    </submittedName>
</protein>
<keyword evidence="1 11" id="KW-0732">Signal</keyword>
<name>A0A518RBQ7_9SPHN</name>
<dbReference type="EMBL" id="CP042239">
    <property type="protein sequence ID" value="QDX24854.1"/>
    <property type="molecule type" value="Genomic_DNA"/>
</dbReference>
<feature type="binding site" evidence="10">
    <location>
        <position position="376"/>
    </location>
    <ligand>
        <name>Zn(2+)</name>
        <dbReference type="ChEBI" id="CHEBI:29105"/>
        <label>2</label>
        <note>catalytic</note>
    </ligand>
</feature>
<feature type="disulfide bond" evidence="8">
    <location>
        <begin position="531"/>
        <end position="543"/>
    </location>
</feature>
<dbReference type="KEGG" id="ssua:FPZ54_01585"/>
<feature type="binding site" evidence="7">
    <location>
        <position position="404"/>
    </location>
    <ligand>
        <name>Zn(2+)</name>
        <dbReference type="ChEBI" id="CHEBI:29105"/>
        <label>1</label>
        <note>catalytic</note>
    </ligand>
</feature>
<organism evidence="12 13">
    <name type="scientific">Sphingomonas suaedae</name>
    <dbReference type="NCBI Taxonomy" id="2599297"/>
    <lineage>
        <taxon>Bacteria</taxon>
        <taxon>Pseudomonadati</taxon>
        <taxon>Pseudomonadota</taxon>
        <taxon>Alphaproteobacteria</taxon>
        <taxon>Sphingomonadales</taxon>
        <taxon>Sphingomonadaceae</taxon>
        <taxon>Sphingomonas</taxon>
    </lineage>
</organism>
<keyword evidence="3 5" id="KW-0325">Glycoprotein</keyword>
<feature type="disulfide bond" evidence="8">
    <location>
        <begin position="345"/>
        <end position="363"/>
    </location>
</feature>
<feature type="binding site" evidence="6">
    <location>
        <position position="515"/>
    </location>
    <ligand>
        <name>chloride</name>
        <dbReference type="ChEBI" id="CHEBI:17996"/>
        <label>1</label>
    </ligand>
</feature>
<evidence type="ECO:0000256" key="6">
    <source>
        <dbReference type="PIRSR" id="PIRSR601548-2"/>
    </source>
</evidence>
<dbReference type="Gene3D" id="1.10.1370.30">
    <property type="match status" value="2"/>
</dbReference>
<evidence type="ECO:0000313" key="13">
    <source>
        <dbReference type="Proteomes" id="UP000318055"/>
    </source>
</evidence>
<evidence type="ECO:0000256" key="10">
    <source>
        <dbReference type="PIRSR" id="PIRSR601548-8"/>
    </source>
</evidence>
<evidence type="ECO:0000256" key="5">
    <source>
        <dbReference type="PIRSR" id="PIRSR601548-10"/>
    </source>
</evidence>
<dbReference type="GO" id="GO:0016020">
    <property type="term" value="C:membrane"/>
    <property type="evidence" value="ECO:0007669"/>
    <property type="project" value="InterPro"/>
</dbReference>
<dbReference type="GO" id="GO:0008241">
    <property type="term" value="F:peptidyl-dipeptidase activity"/>
    <property type="evidence" value="ECO:0007669"/>
    <property type="project" value="InterPro"/>
</dbReference>
<proteinExistence type="predicted"/>
<keyword evidence="13" id="KW-1185">Reference proteome</keyword>
<feature type="binding site" evidence="6">
    <location>
        <position position="215"/>
    </location>
    <ligand>
        <name>chloride</name>
        <dbReference type="ChEBI" id="CHEBI:17996"/>
        <label>1</label>
    </ligand>
</feature>
<feature type="glycosylation site" description="N-linked (GlcNAc...) asparagine; partial" evidence="5">
    <location>
        <position position="147"/>
    </location>
</feature>
<feature type="active site" description="Proton acceptor 2" evidence="9">
    <location>
        <position position="377"/>
    </location>
</feature>
<accession>A0A518RBQ7</accession>
<evidence type="ECO:0000256" key="11">
    <source>
        <dbReference type="SAM" id="SignalP"/>
    </source>
</evidence>
<feature type="active site" description="Proton donor 1" evidence="4">
    <location>
        <position position="506"/>
    </location>
</feature>
<dbReference type="RefSeq" id="WP_145844488.1">
    <property type="nucleotide sequence ID" value="NZ_CP042239.1"/>
</dbReference>
<reference evidence="12 13" key="1">
    <citation type="submission" date="2019-07" db="EMBL/GenBank/DDBJ databases">
        <title>Sphingomonas alkalisoli sp. nov., isolated from rhizosphere soil of Suaedae salsa.</title>
        <authorList>
            <person name="Zhang H."/>
            <person name="Xu L."/>
            <person name="Zhang J.-X."/>
            <person name="Sun J.-Q."/>
        </authorList>
    </citation>
    <scope>NUCLEOTIDE SEQUENCE [LARGE SCALE GENOMIC DNA]</scope>
    <source>
        <strain evidence="12 13">XS-10</strain>
    </source>
</reference>
<feature type="active site" description="Proton donor 2" evidence="9">
    <location>
        <position position="506"/>
    </location>
</feature>
<feature type="binding site" evidence="7">
    <location>
        <position position="380"/>
    </location>
    <ligand>
        <name>Zn(2+)</name>
        <dbReference type="ChEBI" id="CHEBI:29105"/>
        <label>1</label>
        <note>catalytic</note>
    </ligand>
</feature>
<feature type="binding site" evidence="10">
    <location>
        <position position="380"/>
    </location>
    <ligand>
        <name>Zn(2+)</name>
        <dbReference type="ChEBI" id="CHEBI:29105"/>
        <label>2</label>
        <note>catalytic</note>
    </ligand>
</feature>
<dbReference type="SUPFAM" id="SSF55486">
    <property type="entry name" value="Metalloproteases ('zincins'), catalytic domain"/>
    <property type="match status" value="1"/>
</dbReference>
<gene>
    <name evidence="12" type="ORF">FPZ54_01585</name>
</gene>
<dbReference type="PRINTS" id="PR00791">
    <property type="entry name" value="PEPDIPTASEA"/>
</dbReference>
<evidence type="ECO:0000256" key="7">
    <source>
        <dbReference type="PIRSR" id="PIRSR601548-3"/>
    </source>
</evidence>
<feature type="signal peptide" evidence="11">
    <location>
        <begin position="1"/>
        <end position="21"/>
    </location>
</feature>
<evidence type="ECO:0000256" key="4">
    <source>
        <dbReference type="PIRSR" id="PIRSR601548-1"/>
    </source>
</evidence>
<dbReference type="Proteomes" id="UP000318055">
    <property type="component" value="Chromosome"/>
</dbReference>
<dbReference type="PANTHER" id="PTHR10514:SF27">
    <property type="entry name" value="ANGIOTENSIN-CONVERTING ENZYME"/>
    <property type="match status" value="1"/>
</dbReference>
<evidence type="ECO:0000256" key="2">
    <source>
        <dbReference type="ARBA" id="ARBA00023157"/>
    </source>
</evidence>
<dbReference type="GO" id="GO:0006508">
    <property type="term" value="P:proteolysis"/>
    <property type="evidence" value="ECO:0007669"/>
    <property type="project" value="InterPro"/>
</dbReference>
<dbReference type="AlphaFoldDB" id="A0A518RBQ7"/>
<dbReference type="Pfam" id="PF01401">
    <property type="entry name" value="Peptidase_M2"/>
    <property type="match status" value="1"/>
</dbReference>
<dbReference type="OrthoDB" id="5241329at2"/>